<feature type="active site" description="Proton donor" evidence="2">
    <location>
        <position position="46"/>
    </location>
</feature>
<dbReference type="Proteomes" id="UP001595843">
    <property type="component" value="Unassembled WGS sequence"/>
</dbReference>
<dbReference type="RefSeq" id="WP_380703067.1">
    <property type="nucleotide sequence ID" value="NZ_JBHSAP010000007.1"/>
</dbReference>
<organism evidence="3 4">
    <name type="scientific">Salinithrix halophila</name>
    <dbReference type="NCBI Taxonomy" id="1485204"/>
    <lineage>
        <taxon>Bacteria</taxon>
        <taxon>Bacillati</taxon>
        <taxon>Bacillota</taxon>
        <taxon>Bacilli</taxon>
        <taxon>Bacillales</taxon>
        <taxon>Thermoactinomycetaceae</taxon>
        <taxon>Salinithrix</taxon>
    </lineage>
</organism>
<feature type="short sequence motif" description="HXTX 2" evidence="2">
    <location>
        <begin position="133"/>
        <end position="136"/>
    </location>
</feature>
<comment type="catalytic activity">
    <reaction evidence="2">
        <text>a 3'-end 2',3'-cyclophospho-ribonucleotide-RNA + H2O = a 3'-end 2'-phospho-ribonucleotide-RNA + H(+)</text>
        <dbReference type="Rhea" id="RHEA:11828"/>
        <dbReference type="Rhea" id="RHEA-COMP:10464"/>
        <dbReference type="Rhea" id="RHEA-COMP:17353"/>
        <dbReference type="ChEBI" id="CHEBI:15377"/>
        <dbReference type="ChEBI" id="CHEBI:15378"/>
        <dbReference type="ChEBI" id="CHEBI:83064"/>
        <dbReference type="ChEBI" id="CHEBI:173113"/>
        <dbReference type="EC" id="3.1.4.58"/>
    </reaction>
</comment>
<proteinExistence type="inferred from homology"/>
<reference evidence="4" key="1">
    <citation type="journal article" date="2019" name="Int. J. Syst. Evol. Microbiol.">
        <title>The Global Catalogue of Microorganisms (GCM) 10K type strain sequencing project: providing services to taxonomists for standard genome sequencing and annotation.</title>
        <authorList>
            <consortium name="The Broad Institute Genomics Platform"/>
            <consortium name="The Broad Institute Genome Sequencing Center for Infectious Disease"/>
            <person name="Wu L."/>
            <person name="Ma J."/>
        </authorList>
    </citation>
    <scope>NUCLEOTIDE SEQUENCE [LARGE SCALE GENOMIC DNA]</scope>
    <source>
        <strain evidence="4">IBRC-M 10813</strain>
    </source>
</reference>
<feature type="active site" description="Proton acceptor" evidence="2">
    <location>
        <position position="133"/>
    </location>
</feature>
<protein>
    <recommendedName>
        <fullName evidence="2">RNA 2',3'-cyclic phosphodiesterase</fullName>
        <shortName evidence="2">RNA 2',3'-CPDase</shortName>
        <ecNumber evidence="2">3.1.4.58</ecNumber>
    </recommendedName>
</protein>
<dbReference type="Pfam" id="PF13563">
    <property type="entry name" value="2_5_RNA_ligase2"/>
    <property type="match status" value="1"/>
</dbReference>
<name>A0ABV8JCW2_9BACL</name>
<feature type="short sequence motif" description="HXTX 1" evidence="2">
    <location>
        <begin position="46"/>
        <end position="49"/>
    </location>
</feature>
<evidence type="ECO:0000313" key="4">
    <source>
        <dbReference type="Proteomes" id="UP001595843"/>
    </source>
</evidence>
<evidence type="ECO:0000256" key="1">
    <source>
        <dbReference type="ARBA" id="ARBA00022801"/>
    </source>
</evidence>
<dbReference type="InterPro" id="IPR004175">
    <property type="entry name" value="RNA_CPDase"/>
</dbReference>
<comment type="caution">
    <text evidence="3">The sequence shown here is derived from an EMBL/GenBank/DDBJ whole genome shotgun (WGS) entry which is preliminary data.</text>
</comment>
<evidence type="ECO:0000256" key="2">
    <source>
        <dbReference type="HAMAP-Rule" id="MF_01940"/>
    </source>
</evidence>
<dbReference type="HAMAP" id="MF_01940">
    <property type="entry name" value="RNA_CPDase"/>
    <property type="match status" value="1"/>
</dbReference>
<dbReference type="NCBIfam" id="TIGR02258">
    <property type="entry name" value="2_5_ligase"/>
    <property type="match status" value="1"/>
</dbReference>
<keyword evidence="4" id="KW-1185">Reference proteome</keyword>
<dbReference type="EMBL" id="JBHSAP010000007">
    <property type="protein sequence ID" value="MFC4076325.1"/>
    <property type="molecule type" value="Genomic_DNA"/>
</dbReference>
<comment type="similarity">
    <text evidence="2">Belongs to the 2H phosphoesterase superfamily. ThpR family.</text>
</comment>
<dbReference type="EC" id="3.1.4.58" evidence="2"/>
<evidence type="ECO:0000313" key="3">
    <source>
        <dbReference type="EMBL" id="MFC4076325.1"/>
    </source>
</evidence>
<comment type="function">
    <text evidence="2">Hydrolyzes RNA 2',3'-cyclic phosphodiester to an RNA 2'-phosphomonoester.</text>
</comment>
<accession>A0ABV8JCW2</accession>
<dbReference type="SUPFAM" id="SSF55144">
    <property type="entry name" value="LigT-like"/>
    <property type="match status" value="1"/>
</dbReference>
<sequence length="190" mass="22343">MSCNPLYRLFIAIPLPDRQRSVLSCWSEVMQERWPFQTWVHPSDYHITVQFLGACTFRQAREVKRELKHVMTEQEPFRLAIRKLGIFGVPTRPRVLWAGLGGDLDCLQALYDTVINRVEPLGFEKEKRAYKPHITLAKKYKRNDFPQEELPSLFSCGEEDLSWTVDEMVLYQTHLYQSPMYQPLAQFDMG</sequence>
<dbReference type="PANTHER" id="PTHR35561:SF1">
    <property type="entry name" value="RNA 2',3'-CYCLIC PHOSPHODIESTERASE"/>
    <property type="match status" value="1"/>
</dbReference>
<keyword evidence="1 2" id="KW-0378">Hydrolase</keyword>
<dbReference type="InterPro" id="IPR009097">
    <property type="entry name" value="Cyclic_Pdiesterase"/>
</dbReference>
<dbReference type="PANTHER" id="PTHR35561">
    <property type="entry name" value="RNA 2',3'-CYCLIC PHOSPHODIESTERASE"/>
    <property type="match status" value="1"/>
</dbReference>
<gene>
    <name evidence="3" type="primary">thpR</name>
    <name evidence="3" type="ORF">ACFOUO_05810</name>
</gene>
<dbReference type="Gene3D" id="3.90.1140.10">
    <property type="entry name" value="Cyclic phosphodiesterase"/>
    <property type="match status" value="1"/>
</dbReference>